<feature type="repeat" description="PPR" evidence="3">
    <location>
        <begin position="362"/>
        <end position="396"/>
    </location>
</feature>
<dbReference type="Gene3D" id="1.25.40.10">
    <property type="entry name" value="Tetratricopeptide repeat domain"/>
    <property type="match status" value="4"/>
</dbReference>
<reference evidence="7" key="2">
    <citation type="submission" date="2025-05" db="UniProtKB">
        <authorList>
            <consortium name="RefSeq"/>
        </authorList>
    </citation>
    <scope>IDENTIFICATION</scope>
    <source>
        <tissue evidence="7">Leaf</tissue>
    </source>
</reference>
<dbReference type="NCBIfam" id="TIGR00756">
    <property type="entry name" value="PPR"/>
    <property type="match status" value="6"/>
</dbReference>
<evidence type="ECO:0000256" key="1">
    <source>
        <dbReference type="ARBA" id="ARBA00007626"/>
    </source>
</evidence>
<sequence length="608" mass="69140">MADIISNFAGKFVVLNGLSCRSCIQNQDNRVECCVFMNSSSCNFKKRSKLHEINSRIAYSKANFKEIGASLCDTSLLNGFVKRRKSVNFEVMVASIEHGLVSQQGGIEFSEDEGKGQTQSCRNVDCRSSDGNPLGSEGDEMKLYYLEERDKGELSKRILVLCRTNKRKGALQLFRSMEFAGLLPEIHACNSLLACFSRTYMFDDMLRVFAVMRRDNIISGHSCSLVLKAVANCHGTDKALQMFKEWEYDNQMNICFDSIVYNTMISICGKENKWVQMERIWKTSKENGDIGTAVTYRILVCTFVRCGQYEMAMEAYAEMLRNGLKPCCDVMHAIIGAYSKEDKWDLAFSVFQSMFKCGLKPNLIACNSLINSLGKAGKLTEAFNVYKHIKSLGHTPDSYTWNAMLAAFYRANQYANALRFFASIQKDLSFEPNLQLYNTALMCCQRLGFWDKALRFLWKMENSGILVSTSSYNIVIGACEVARKPKIALQVYEHMVHQKSVLCAPDTFTRLSLIRSCIWGDLWDEVEDILDKASPNVSLYNAAIHGMCLRGRIDSAKRIYMKMRDTGLVPDGKTRALMLQYMQRVNSRLLEKSRPAVLTKRQRRGRRN</sequence>
<dbReference type="Pfam" id="PF12854">
    <property type="entry name" value="PPR_1"/>
    <property type="match status" value="1"/>
</dbReference>
<keyword evidence="2" id="KW-0677">Repeat</keyword>
<comment type="similarity">
    <text evidence="1">Belongs to the PPR family. P subfamily.</text>
</comment>
<dbReference type="PROSITE" id="PS51375">
    <property type="entry name" value="PPR"/>
    <property type="match status" value="6"/>
</dbReference>
<dbReference type="PANTHER" id="PTHR47447">
    <property type="entry name" value="OS03G0856100 PROTEIN"/>
    <property type="match status" value="1"/>
</dbReference>
<dbReference type="RefSeq" id="XP_021838850.1">
    <property type="nucleotide sequence ID" value="XM_021983158.1"/>
</dbReference>
<dbReference type="KEGG" id="soe:110778613"/>
<keyword evidence="4" id="KW-1185">Reference proteome</keyword>
<dbReference type="InterPro" id="IPR011990">
    <property type="entry name" value="TPR-like_helical_dom_sf"/>
</dbReference>
<feature type="repeat" description="PPR" evidence="3">
    <location>
        <begin position="327"/>
        <end position="361"/>
    </location>
</feature>
<feature type="repeat" description="PPR" evidence="3">
    <location>
        <begin position="292"/>
        <end position="326"/>
    </location>
</feature>
<dbReference type="RefSeq" id="XP_056683947.1">
    <property type="nucleotide sequence ID" value="XM_056827969.1"/>
</dbReference>
<evidence type="ECO:0000313" key="7">
    <source>
        <dbReference type="RefSeq" id="XP_056683947.1"/>
    </source>
</evidence>
<dbReference type="AlphaFoldDB" id="A0A9R0HXK6"/>
<reference evidence="4" key="1">
    <citation type="journal article" date="2021" name="Nat. Commun.">
        <title>Genomic analyses provide insights into spinach domestication and the genetic basis of agronomic traits.</title>
        <authorList>
            <person name="Cai X."/>
            <person name="Sun X."/>
            <person name="Xu C."/>
            <person name="Sun H."/>
            <person name="Wang X."/>
            <person name="Ge C."/>
            <person name="Zhang Z."/>
            <person name="Wang Q."/>
            <person name="Fei Z."/>
            <person name="Jiao C."/>
            <person name="Wang Q."/>
        </authorList>
    </citation>
    <scope>NUCLEOTIDE SEQUENCE [LARGE SCALE GENOMIC DNA]</scope>
    <source>
        <strain evidence="4">cv. Varoflay</strain>
    </source>
</reference>
<evidence type="ECO:0000313" key="4">
    <source>
        <dbReference type="Proteomes" id="UP000813463"/>
    </source>
</evidence>
<accession>A0A9R0HXK6</accession>
<name>A0A9R0HXK6_SPIOL</name>
<gene>
    <name evidence="5 6 7" type="primary">LOC110778613</name>
</gene>
<protein>
    <submittedName>
        <fullName evidence="5 6">Pentatricopeptide repeat-containing protein At3g29290 isoform X1</fullName>
    </submittedName>
</protein>
<feature type="repeat" description="PPR" evidence="3">
    <location>
        <begin position="536"/>
        <end position="570"/>
    </location>
</feature>
<dbReference type="GO" id="GO:0003729">
    <property type="term" value="F:mRNA binding"/>
    <property type="evidence" value="ECO:0000318"/>
    <property type="project" value="GO_Central"/>
</dbReference>
<evidence type="ECO:0000256" key="3">
    <source>
        <dbReference type="PROSITE-ProRule" id="PRU00708"/>
    </source>
</evidence>
<dbReference type="Proteomes" id="UP000813463">
    <property type="component" value="Chromosome 5"/>
</dbReference>
<dbReference type="Pfam" id="PF13041">
    <property type="entry name" value="PPR_2"/>
    <property type="match status" value="1"/>
</dbReference>
<evidence type="ECO:0000256" key="2">
    <source>
        <dbReference type="ARBA" id="ARBA00022737"/>
    </source>
</evidence>
<dbReference type="OrthoDB" id="185373at2759"/>
<feature type="repeat" description="PPR" evidence="3">
    <location>
        <begin position="397"/>
        <end position="432"/>
    </location>
</feature>
<dbReference type="Pfam" id="PF01535">
    <property type="entry name" value="PPR"/>
    <property type="match status" value="6"/>
</dbReference>
<feature type="repeat" description="PPR" evidence="3">
    <location>
        <begin position="433"/>
        <end position="467"/>
    </location>
</feature>
<evidence type="ECO:0000313" key="6">
    <source>
        <dbReference type="RefSeq" id="XP_021838850.1"/>
    </source>
</evidence>
<dbReference type="PANTHER" id="PTHR47447:SF17">
    <property type="entry name" value="OS12G0638900 PROTEIN"/>
    <property type="match status" value="1"/>
</dbReference>
<evidence type="ECO:0000313" key="5">
    <source>
        <dbReference type="RefSeq" id="XP_021838849.1"/>
    </source>
</evidence>
<dbReference type="GeneID" id="110778613"/>
<dbReference type="InterPro" id="IPR002885">
    <property type="entry name" value="PPR_rpt"/>
</dbReference>
<proteinExistence type="inferred from homology"/>
<organism evidence="4 7">
    <name type="scientific">Spinacia oleracea</name>
    <name type="common">Spinach</name>
    <dbReference type="NCBI Taxonomy" id="3562"/>
    <lineage>
        <taxon>Eukaryota</taxon>
        <taxon>Viridiplantae</taxon>
        <taxon>Streptophyta</taxon>
        <taxon>Embryophyta</taxon>
        <taxon>Tracheophyta</taxon>
        <taxon>Spermatophyta</taxon>
        <taxon>Magnoliopsida</taxon>
        <taxon>eudicotyledons</taxon>
        <taxon>Gunneridae</taxon>
        <taxon>Pentapetalae</taxon>
        <taxon>Caryophyllales</taxon>
        <taxon>Chenopodiaceae</taxon>
        <taxon>Chenopodioideae</taxon>
        <taxon>Anserineae</taxon>
        <taxon>Spinacia</taxon>
    </lineage>
</organism>
<dbReference type="RefSeq" id="XP_021838849.1">
    <property type="nucleotide sequence ID" value="XM_021983157.1"/>
</dbReference>